<keyword evidence="2" id="KW-1185">Reference proteome</keyword>
<reference evidence="1" key="1">
    <citation type="submission" date="2023-10" db="EMBL/GenBank/DDBJ databases">
        <authorList>
            <person name="Chen Y."/>
            <person name="Shah S."/>
            <person name="Dougan E. K."/>
            <person name="Thang M."/>
            <person name="Chan C."/>
        </authorList>
    </citation>
    <scope>NUCLEOTIDE SEQUENCE [LARGE SCALE GENOMIC DNA]</scope>
</reference>
<name>A0ABN9QR62_9DINO</name>
<proteinExistence type="predicted"/>
<organism evidence="1 2">
    <name type="scientific">Prorocentrum cordatum</name>
    <dbReference type="NCBI Taxonomy" id="2364126"/>
    <lineage>
        <taxon>Eukaryota</taxon>
        <taxon>Sar</taxon>
        <taxon>Alveolata</taxon>
        <taxon>Dinophyceae</taxon>
        <taxon>Prorocentrales</taxon>
        <taxon>Prorocentraceae</taxon>
        <taxon>Prorocentrum</taxon>
    </lineage>
</organism>
<dbReference type="EMBL" id="CAUYUJ010003947">
    <property type="protein sequence ID" value="CAK0807543.1"/>
    <property type="molecule type" value="Genomic_DNA"/>
</dbReference>
<sequence length="153" mass="16719">MQRPLAMKGCFQGSLCWPFRARSTAHIRTTSTRWPTTRSSGALFALPVAVATQAVRLLSKECARQLKRHGKQQLAKVQQGLPLGTSRPAKSQRAQHSTIRLHGNCELEAHYWEAAGWMPLPLGPSLLILFPMHGSHAPCSSKCRAGRGTIAGV</sequence>
<evidence type="ECO:0000313" key="2">
    <source>
        <dbReference type="Proteomes" id="UP001189429"/>
    </source>
</evidence>
<accession>A0ABN9QR62</accession>
<gene>
    <name evidence="1" type="ORF">PCOR1329_LOCUS13391</name>
</gene>
<comment type="caution">
    <text evidence="1">The sequence shown here is derived from an EMBL/GenBank/DDBJ whole genome shotgun (WGS) entry which is preliminary data.</text>
</comment>
<protein>
    <submittedName>
        <fullName evidence="1">Uncharacterized protein</fullName>
    </submittedName>
</protein>
<evidence type="ECO:0000313" key="1">
    <source>
        <dbReference type="EMBL" id="CAK0807543.1"/>
    </source>
</evidence>
<dbReference type="Proteomes" id="UP001189429">
    <property type="component" value="Unassembled WGS sequence"/>
</dbReference>